<keyword evidence="11" id="KW-1185">Reference proteome</keyword>
<evidence type="ECO:0000256" key="3">
    <source>
        <dbReference type="ARBA" id="ARBA00023136"/>
    </source>
</evidence>
<dbReference type="PANTHER" id="PTHR17503">
    <property type="entry name" value="SYNCOLLIN"/>
    <property type="match status" value="1"/>
</dbReference>
<evidence type="ECO:0000256" key="9">
    <source>
        <dbReference type="ARBA" id="ARBA00074712"/>
    </source>
</evidence>
<dbReference type="Proteomes" id="UP000050525">
    <property type="component" value="Unassembled WGS sequence"/>
</dbReference>
<comment type="function">
    <text evidence="7">Functions in exocytosis in pancreatic acinar cells regulating the fusion of zymogen granules with each other. May have a pore-forming activity on membranes and regulate exocytosis in other exocrine tissues.</text>
</comment>
<comment type="subcellular location">
    <subcellularLocation>
        <location evidence="6">Zymogen granule lumen</location>
    </subcellularLocation>
    <subcellularLocation>
        <location evidence="8">Zymogen granule membrane</location>
        <topology evidence="8">Peripheral membrane protein</topology>
        <orientation evidence="8">Lumenal side</orientation>
    </subcellularLocation>
</comment>
<evidence type="ECO:0000313" key="11">
    <source>
        <dbReference type="Proteomes" id="UP000050525"/>
    </source>
</evidence>
<protein>
    <recommendedName>
        <fullName evidence="9">Syncollin</fullName>
    </recommendedName>
</protein>
<dbReference type="AlphaFoldDB" id="A0A151P2S6"/>
<name>A0A151P2S6_ALLMI</name>
<dbReference type="GO" id="GO:0042589">
    <property type="term" value="C:zymogen granule membrane"/>
    <property type="evidence" value="ECO:0007669"/>
    <property type="project" value="UniProtKB-SubCell"/>
</dbReference>
<dbReference type="STRING" id="8496.A0A151P2S6"/>
<evidence type="ECO:0000256" key="4">
    <source>
        <dbReference type="ARBA" id="ARBA00023157"/>
    </source>
</evidence>
<dbReference type="FunFam" id="2.60.20.10:FF:000014">
    <property type="entry name" value="Syncollin"/>
    <property type="match status" value="1"/>
</dbReference>
<keyword evidence="4" id="KW-1015">Disulfide bond</keyword>
<comment type="caution">
    <text evidence="10">The sequence shown here is derived from an EMBL/GenBank/DDBJ whole genome shotgun (WGS) entry which is preliminary data.</text>
</comment>
<evidence type="ECO:0000313" key="10">
    <source>
        <dbReference type="EMBL" id="KYO43374.1"/>
    </source>
</evidence>
<evidence type="ECO:0000256" key="5">
    <source>
        <dbReference type="ARBA" id="ARBA00023329"/>
    </source>
</evidence>
<keyword evidence="2" id="KW-0732">Signal</keyword>
<accession>A0A151P2S6</accession>
<dbReference type="EMBL" id="AKHW03001185">
    <property type="protein sequence ID" value="KYO43374.1"/>
    <property type="molecule type" value="Genomic_DNA"/>
</dbReference>
<keyword evidence="3" id="KW-0472">Membrane</keyword>
<dbReference type="Pfam" id="PF15138">
    <property type="entry name" value="Syncollin"/>
    <property type="match status" value="1"/>
</dbReference>
<dbReference type="Gene3D" id="2.60.20.10">
    <property type="entry name" value="Crystallins"/>
    <property type="match status" value="1"/>
</dbReference>
<sequence length="123" mass="13748">MEKLRHNASKECPAPADLKDINGTKLCAQLYADASPYYDQCCGGRVLPVPPGTDMPYLPRDWNDRVSSLVVAPRCELTVWSRRGKEGSTKRFSAGVVYRLQEVRKGLLGDWDDSISAFYCKCS</sequence>
<keyword evidence="1" id="KW-0268">Exocytosis</keyword>
<evidence type="ECO:0000256" key="1">
    <source>
        <dbReference type="ARBA" id="ARBA00022483"/>
    </source>
</evidence>
<organism evidence="10 11">
    <name type="scientific">Alligator mississippiensis</name>
    <name type="common">American alligator</name>
    <dbReference type="NCBI Taxonomy" id="8496"/>
    <lineage>
        <taxon>Eukaryota</taxon>
        <taxon>Metazoa</taxon>
        <taxon>Chordata</taxon>
        <taxon>Craniata</taxon>
        <taxon>Vertebrata</taxon>
        <taxon>Euteleostomi</taxon>
        <taxon>Archelosauria</taxon>
        <taxon>Archosauria</taxon>
        <taxon>Crocodylia</taxon>
        <taxon>Alligatoridae</taxon>
        <taxon>Alligatorinae</taxon>
        <taxon>Alligator</taxon>
    </lineage>
</organism>
<evidence type="ECO:0000256" key="6">
    <source>
        <dbReference type="ARBA" id="ARBA00037795"/>
    </source>
</evidence>
<proteinExistence type="predicted"/>
<evidence type="ECO:0000256" key="2">
    <source>
        <dbReference type="ARBA" id="ARBA00022729"/>
    </source>
</evidence>
<keyword evidence="5" id="KW-0968">Cytoplasmic vesicle</keyword>
<reference evidence="10 11" key="1">
    <citation type="journal article" date="2012" name="Genome Biol.">
        <title>Sequencing three crocodilian genomes to illuminate the evolution of archosaurs and amniotes.</title>
        <authorList>
            <person name="St John J.A."/>
            <person name="Braun E.L."/>
            <person name="Isberg S.R."/>
            <person name="Miles L.G."/>
            <person name="Chong A.Y."/>
            <person name="Gongora J."/>
            <person name="Dalzell P."/>
            <person name="Moran C."/>
            <person name="Bed'hom B."/>
            <person name="Abzhanov A."/>
            <person name="Burgess S.C."/>
            <person name="Cooksey A.M."/>
            <person name="Castoe T.A."/>
            <person name="Crawford N.G."/>
            <person name="Densmore L.D."/>
            <person name="Drew J.C."/>
            <person name="Edwards S.V."/>
            <person name="Faircloth B.C."/>
            <person name="Fujita M.K."/>
            <person name="Greenwold M.J."/>
            <person name="Hoffmann F.G."/>
            <person name="Howard J.M."/>
            <person name="Iguchi T."/>
            <person name="Janes D.E."/>
            <person name="Khan S.Y."/>
            <person name="Kohno S."/>
            <person name="de Koning A.J."/>
            <person name="Lance S.L."/>
            <person name="McCarthy F.M."/>
            <person name="McCormack J.E."/>
            <person name="Merchant M.E."/>
            <person name="Peterson D.G."/>
            <person name="Pollock D.D."/>
            <person name="Pourmand N."/>
            <person name="Raney B.J."/>
            <person name="Roessler K.A."/>
            <person name="Sanford J.R."/>
            <person name="Sawyer R.H."/>
            <person name="Schmidt C.J."/>
            <person name="Triplett E.W."/>
            <person name="Tuberville T.D."/>
            <person name="Venegas-Anaya M."/>
            <person name="Howard J.T."/>
            <person name="Jarvis E.D."/>
            <person name="Guillette L.J.Jr."/>
            <person name="Glenn T.C."/>
            <person name="Green R.E."/>
            <person name="Ray D.A."/>
        </authorList>
    </citation>
    <scope>NUCLEOTIDE SEQUENCE [LARGE SCALE GENOMIC DNA]</scope>
    <source>
        <strain evidence="10">KSC_2009_1</strain>
    </source>
</reference>
<dbReference type="GO" id="GO:0006887">
    <property type="term" value="P:exocytosis"/>
    <property type="evidence" value="ECO:0007669"/>
    <property type="project" value="UniProtKB-KW"/>
</dbReference>
<evidence type="ECO:0000256" key="8">
    <source>
        <dbReference type="ARBA" id="ARBA00060468"/>
    </source>
</evidence>
<dbReference type="PANTHER" id="PTHR17503:SF0">
    <property type="entry name" value="SYNCOLLIN"/>
    <property type="match status" value="1"/>
</dbReference>
<dbReference type="InterPro" id="IPR028137">
    <property type="entry name" value="Syncollin"/>
</dbReference>
<evidence type="ECO:0000256" key="7">
    <source>
        <dbReference type="ARBA" id="ARBA00057037"/>
    </source>
</evidence>
<gene>
    <name evidence="10" type="primary">SYCN</name>
    <name evidence="10" type="ORF">Y1Q_0016037</name>
</gene>